<dbReference type="PANTHER" id="PTHR11669:SF8">
    <property type="entry name" value="DNA POLYMERASE III SUBUNIT DELTA"/>
    <property type="match status" value="1"/>
</dbReference>
<dbReference type="SUPFAM" id="SSF52540">
    <property type="entry name" value="P-loop containing nucleoside triphosphate hydrolases"/>
    <property type="match status" value="1"/>
</dbReference>
<dbReference type="PANTHER" id="PTHR11669">
    <property type="entry name" value="REPLICATION FACTOR C / DNA POLYMERASE III GAMMA-TAU SUBUNIT"/>
    <property type="match status" value="1"/>
</dbReference>
<evidence type="ECO:0000313" key="1">
    <source>
        <dbReference type="EMBL" id="SUZ86310.1"/>
    </source>
</evidence>
<evidence type="ECO:0008006" key="2">
    <source>
        <dbReference type="Google" id="ProtNLM"/>
    </source>
</evidence>
<dbReference type="InterPro" id="IPR050238">
    <property type="entry name" value="DNA_Rep/Repair_Clamp_Loader"/>
</dbReference>
<proteinExistence type="predicted"/>
<dbReference type="GO" id="GO:0006261">
    <property type="term" value="P:DNA-templated DNA replication"/>
    <property type="evidence" value="ECO:0007669"/>
    <property type="project" value="TreeGrafter"/>
</dbReference>
<dbReference type="EMBL" id="UINC01001675">
    <property type="protein sequence ID" value="SUZ86310.1"/>
    <property type="molecule type" value="Genomic_DNA"/>
</dbReference>
<protein>
    <recommendedName>
        <fullName evidence="2">AAA+ ATPase domain-containing protein</fullName>
    </recommendedName>
</protein>
<accession>A0A381R464</accession>
<reference evidence="1" key="1">
    <citation type="submission" date="2018-05" db="EMBL/GenBank/DDBJ databases">
        <authorList>
            <person name="Lanie J.A."/>
            <person name="Ng W.-L."/>
            <person name="Kazmierczak K.M."/>
            <person name="Andrzejewski T.M."/>
            <person name="Davidsen T.M."/>
            <person name="Wayne K.J."/>
            <person name="Tettelin H."/>
            <person name="Glass J.I."/>
            <person name="Rusch D."/>
            <person name="Podicherti R."/>
            <person name="Tsui H.-C.T."/>
            <person name="Winkler M.E."/>
        </authorList>
    </citation>
    <scope>NUCLEOTIDE SEQUENCE</scope>
</reference>
<dbReference type="AlphaFoldDB" id="A0A381R464"/>
<organism evidence="1">
    <name type="scientific">marine metagenome</name>
    <dbReference type="NCBI Taxonomy" id="408172"/>
    <lineage>
        <taxon>unclassified sequences</taxon>
        <taxon>metagenomes</taxon>
        <taxon>ecological metagenomes</taxon>
    </lineage>
</organism>
<gene>
    <name evidence="1" type="ORF">METZ01_LOCUS39164</name>
</gene>
<dbReference type="Gene3D" id="3.40.50.300">
    <property type="entry name" value="P-loop containing nucleotide triphosphate hydrolases"/>
    <property type="match status" value="1"/>
</dbReference>
<sequence length="356" mass="38825">MPFRDIAGHRSILTLLSRAVMRESFLPTLLFVGPNGVGKRRTAMALAQVVNCEKPVSSKIDSAYPTAGRKSDTSDVGVDACGQCESCQRIDRELHADVLLVASGENEPIKIEQIRPAIEHSSYRPFEGRRRCVIIDDADKLTLAAQSALLKSLEEPPSTSLFVLVSARPDTLLVTVRSRCPQFRFGPLTPAEIAAVLVRSHNYSETDANITAASADGSLKAAVDANTDEVSRARDVAVRTLLALAAADSPKRRLACAQVLVKKEKKLDGAIKDRDLLIPRLRALTSILRDVGIFSVRGNDKVLANADLGDELQRMTRSYDSSRVIHGFSAVDRALYAVAKRNANPKIVANWLVFQL</sequence>
<name>A0A381R464_9ZZZZ</name>
<dbReference type="InterPro" id="IPR027417">
    <property type="entry name" value="P-loop_NTPase"/>
</dbReference>
<dbReference type="Pfam" id="PF13177">
    <property type="entry name" value="DNA_pol3_delta2"/>
    <property type="match status" value="1"/>
</dbReference>